<evidence type="ECO:0000256" key="1">
    <source>
        <dbReference type="ARBA" id="ARBA00022801"/>
    </source>
</evidence>
<dbReference type="Proteomes" id="UP000198571">
    <property type="component" value="Unassembled WGS sequence"/>
</dbReference>
<dbReference type="CDD" id="cd09079">
    <property type="entry name" value="RgfB-like"/>
    <property type="match status" value="1"/>
</dbReference>
<evidence type="ECO:0000313" key="4">
    <source>
        <dbReference type="Proteomes" id="UP000198571"/>
    </source>
</evidence>
<dbReference type="PANTHER" id="PTHR15822">
    <property type="entry name" value="TRAF AND TNF RECEPTOR-ASSOCIATED PROTEIN"/>
    <property type="match status" value="1"/>
</dbReference>
<dbReference type="Gene3D" id="3.60.10.10">
    <property type="entry name" value="Endonuclease/exonuclease/phosphatase"/>
    <property type="match status" value="1"/>
</dbReference>
<keyword evidence="4" id="KW-1185">Reference proteome</keyword>
<dbReference type="RefSeq" id="WP_093051221.1">
    <property type="nucleotide sequence ID" value="NZ_FOGT01000007.1"/>
</dbReference>
<dbReference type="Pfam" id="PF03372">
    <property type="entry name" value="Exo_endo_phos"/>
    <property type="match status" value="1"/>
</dbReference>
<dbReference type="AlphaFoldDB" id="A0A1H9U8E4"/>
<gene>
    <name evidence="3" type="ORF">SAMN05518684_10737</name>
</gene>
<reference evidence="4" key="1">
    <citation type="submission" date="2016-10" db="EMBL/GenBank/DDBJ databases">
        <authorList>
            <person name="Varghese N."/>
            <person name="Submissions S."/>
        </authorList>
    </citation>
    <scope>NUCLEOTIDE SEQUENCE [LARGE SCALE GENOMIC DNA]</scope>
    <source>
        <strain evidence="4">S9</strain>
    </source>
</reference>
<dbReference type="OrthoDB" id="9812537at2"/>
<dbReference type="InterPro" id="IPR051547">
    <property type="entry name" value="TDP2-like"/>
</dbReference>
<dbReference type="InterPro" id="IPR036691">
    <property type="entry name" value="Endo/exonu/phosph_ase_sf"/>
</dbReference>
<protein>
    <submittedName>
        <fullName evidence="3">Maltose 6'-phosphate phosphatase</fullName>
    </submittedName>
</protein>
<dbReference type="SUPFAM" id="SSF56219">
    <property type="entry name" value="DNase I-like"/>
    <property type="match status" value="1"/>
</dbReference>
<dbReference type="PANTHER" id="PTHR15822:SF23">
    <property type="entry name" value="ENDONUCLEASE_EXONUCLEASE_PHOSPHATASE FAMILY PROTEIN"/>
    <property type="match status" value="1"/>
</dbReference>
<dbReference type="InterPro" id="IPR005135">
    <property type="entry name" value="Endo/exonuclease/phosphatase"/>
</dbReference>
<dbReference type="EMBL" id="FOGT01000007">
    <property type="protein sequence ID" value="SES05726.1"/>
    <property type="molecule type" value="Genomic_DNA"/>
</dbReference>
<keyword evidence="1" id="KW-0378">Hydrolase</keyword>
<name>A0A1H9U8E4_9BACI</name>
<evidence type="ECO:0000259" key="2">
    <source>
        <dbReference type="Pfam" id="PF03372"/>
    </source>
</evidence>
<proteinExistence type="predicted"/>
<sequence length="263" mass="30322">MKLLTLNVHSWQEENQVEKIRLLAETIHNKRYDAVALQEVSQHKKAPLEEDGRLRADNYGLLLKNELGKLGSTDYELYWDASHYGYVWYEEGVALLVRHPANQIESFYLTSSRSMDFWKTRKITGGEFIIDGQPVGLFSCHLGWWGDQEEPYENQVDQLIEKAENCERFVLMGDFNSPDIKQGEGYDYLLGKGLHDTHRTAEKQEGHATIEGEIAGWSENLNGLKIDYIFTNWPSKVTYSKIIFDGKDEPVISDHFGIETELE</sequence>
<accession>A0A1H9U8E4</accession>
<dbReference type="GO" id="GO:0016787">
    <property type="term" value="F:hydrolase activity"/>
    <property type="evidence" value="ECO:0007669"/>
    <property type="project" value="UniProtKB-KW"/>
</dbReference>
<feature type="domain" description="Endonuclease/exonuclease/phosphatase" evidence="2">
    <location>
        <begin position="18"/>
        <end position="255"/>
    </location>
</feature>
<evidence type="ECO:0000313" key="3">
    <source>
        <dbReference type="EMBL" id="SES05726.1"/>
    </source>
</evidence>
<organism evidence="3 4">
    <name type="scientific">Salipaludibacillus aurantiacus</name>
    <dbReference type="NCBI Taxonomy" id="1601833"/>
    <lineage>
        <taxon>Bacteria</taxon>
        <taxon>Bacillati</taxon>
        <taxon>Bacillota</taxon>
        <taxon>Bacilli</taxon>
        <taxon>Bacillales</taxon>
        <taxon>Bacillaceae</taxon>
    </lineage>
</organism>
<dbReference type="STRING" id="1601833.SAMN05518684_10737"/>